<dbReference type="InterPro" id="IPR000719">
    <property type="entry name" value="Prot_kinase_dom"/>
</dbReference>
<dbReference type="PROSITE" id="PS50011">
    <property type="entry name" value="PROTEIN_KINASE_DOM"/>
    <property type="match status" value="1"/>
</dbReference>
<keyword evidence="11" id="KW-1185">Reference proteome</keyword>
<dbReference type="HOGENOM" id="CLU_273807_0_0_1"/>
<dbReference type="Proteomes" id="UP000009168">
    <property type="component" value="Unassembled WGS sequence"/>
</dbReference>
<feature type="compositionally biased region" description="Polar residues" evidence="7">
    <location>
        <begin position="590"/>
        <end position="634"/>
    </location>
</feature>
<evidence type="ECO:0000256" key="1">
    <source>
        <dbReference type="ARBA" id="ARBA00022527"/>
    </source>
</evidence>
<feature type="compositionally biased region" description="Polar residues" evidence="7">
    <location>
        <begin position="46"/>
        <end position="69"/>
    </location>
</feature>
<dbReference type="Pfam" id="PF00069">
    <property type="entry name" value="Pkinase"/>
    <property type="match status" value="1"/>
</dbReference>
<organism evidence="10 11">
    <name type="scientific">Tetrahymena thermophila (strain SB210)</name>
    <dbReference type="NCBI Taxonomy" id="312017"/>
    <lineage>
        <taxon>Eukaryota</taxon>
        <taxon>Sar</taxon>
        <taxon>Alveolata</taxon>
        <taxon>Ciliophora</taxon>
        <taxon>Intramacronucleata</taxon>
        <taxon>Oligohymenophorea</taxon>
        <taxon>Hymenostomatida</taxon>
        <taxon>Tetrahymenina</taxon>
        <taxon>Tetrahymenidae</taxon>
        <taxon>Tetrahymena</taxon>
    </lineage>
</organism>
<keyword evidence="2" id="KW-0808">Transferase</keyword>
<feature type="domain" description="AGC-kinase C-terminal" evidence="9">
    <location>
        <begin position="956"/>
        <end position="1028"/>
    </location>
</feature>
<dbReference type="PANTHER" id="PTHR24355:SF18">
    <property type="entry name" value="G PROTEIN-COUPLED RECEPTOR KINASE"/>
    <property type="match status" value="1"/>
</dbReference>
<evidence type="ECO:0000256" key="5">
    <source>
        <dbReference type="ARBA" id="ARBA00022840"/>
    </source>
</evidence>
<dbReference type="AlphaFoldDB" id="I7MA96"/>
<dbReference type="PROSITE" id="PS00108">
    <property type="entry name" value="PROTEIN_KINASE_ST"/>
    <property type="match status" value="1"/>
</dbReference>
<name>I7MA96_TETTS</name>
<dbReference type="CDD" id="cd05578">
    <property type="entry name" value="STKc_Yank1"/>
    <property type="match status" value="1"/>
</dbReference>
<reference evidence="11" key="1">
    <citation type="journal article" date="2006" name="PLoS Biol.">
        <title>Macronuclear genome sequence of the ciliate Tetrahymena thermophila, a model eukaryote.</title>
        <authorList>
            <person name="Eisen J.A."/>
            <person name="Coyne R.S."/>
            <person name="Wu M."/>
            <person name="Wu D."/>
            <person name="Thiagarajan M."/>
            <person name="Wortman J.R."/>
            <person name="Badger J.H."/>
            <person name="Ren Q."/>
            <person name="Amedeo P."/>
            <person name="Jones K.M."/>
            <person name="Tallon L.J."/>
            <person name="Delcher A.L."/>
            <person name="Salzberg S.L."/>
            <person name="Silva J.C."/>
            <person name="Haas B.J."/>
            <person name="Majoros W.H."/>
            <person name="Farzad M."/>
            <person name="Carlton J.M."/>
            <person name="Smith R.K. Jr."/>
            <person name="Garg J."/>
            <person name="Pearlman R.E."/>
            <person name="Karrer K.M."/>
            <person name="Sun L."/>
            <person name="Manning G."/>
            <person name="Elde N.C."/>
            <person name="Turkewitz A.P."/>
            <person name="Asai D.J."/>
            <person name="Wilkes D.E."/>
            <person name="Wang Y."/>
            <person name="Cai H."/>
            <person name="Collins K."/>
            <person name="Stewart B.A."/>
            <person name="Lee S.R."/>
            <person name="Wilamowska K."/>
            <person name="Weinberg Z."/>
            <person name="Ruzzo W.L."/>
            <person name="Wloga D."/>
            <person name="Gaertig J."/>
            <person name="Frankel J."/>
            <person name="Tsao C.-C."/>
            <person name="Gorovsky M.A."/>
            <person name="Keeling P.J."/>
            <person name="Waller R.F."/>
            <person name="Patron N.J."/>
            <person name="Cherry J.M."/>
            <person name="Stover N.A."/>
            <person name="Krieger C.J."/>
            <person name="del Toro C."/>
            <person name="Ryder H.F."/>
            <person name="Williamson S.C."/>
            <person name="Barbeau R.A."/>
            <person name="Hamilton E.P."/>
            <person name="Orias E."/>
        </authorList>
    </citation>
    <scope>NUCLEOTIDE SEQUENCE [LARGE SCALE GENOMIC DNA]</scope>
    <source>
        <strain evidence="11">SB210</strain>
    </source>
</reference>
<feature type="domain" description="Protein kinase" evidence="8">
    <location>
        <begin position="697"/>
        <end position="955"/>
    </location>
</feature>
<proteinExistence type="predicted"/>
<evidence type="ECO:0000256" key="7">
    <source>
        <dbReference type="SAM" id="MobiDB-lite"/>
    </source>
</evidence>
<dbReference type="OMA" id="APELVNC"/>
<dbReference type="SMART" id="SM00220">
    <property type="entry name" value="S_TKc"/>
    <property type="match status" value="1"/>
</dbReference>
<evidence type="ECO:0000256" key="2">
    <source>
        <dbReference type="ARBA" id="ARBA00022679"/>
    </source>
</evidence>
<sequence>MKSYKDLYKQQETKMRIGGQGSYYNNPSDQNQPLQQLQQQNVQSQASHGPQNMVSMTSKQQQGSQQIMSSAKPVTKTPLSTLIYQTAHSGSNNFNQQKLQQNQIQNSYNIQQQQQQHNANVINQYPQQIYSHSQNVSANHSRDNSINKPRMPERKMSINAQPGQQIQQIQQQQAGSGSFYHHNHSHSHQIGTTNISNHKPSPSFVSTTSNSFNNGNGPSSQTASNNQIPSTVASVAAGSSSSTSSSSIQNPSGSQFSYKPSHKNSAVDSTIIQKLMKKQQVQQSQQLQQQSQQQQQQQYPFSQPQSFINSPKKSPKNSVSPNTRHPSFSQQTSQQQQQLSGGYGQQSNMNSQLNSKNTYQQMYHQLSNNYSQQISQKSSQQQSISKIPQQQQQQYLHNTPQQSSSVLNVSQNNISSNNILISQNINNQAQNSNLNDNSGSQNGQQSTEKKPISFLNYLLLKEIAQRNTQDQVSNNVQNSNNISGIDIMASKMNTPNNASKVLINNFNEIPNSQSISKSNNNLYGGINGSSYSAFNQGTSQVNNQSQQKQSQQDLDHSYLSKYSQLLQSQQQSKQVSQPPSPYTYNHSHKSSIASTANTNNMQGLTSMNSYSVSPQLPQSYSQQIPSTPTSTHRSQSQFQQQQNTKQAQDYQQSSKSSKNNSNNTSGLFSNTLACSSNNIPQTEDLRIIPSCTSKNCFNFHYVIGKGGFGKVWKVEHRKTRQLFAMKEMSKSLIITKKSVNSVMNERNLLSQLKHPFLVNMFYAFQDRENLHLVMDLMPGGDLRYHIGRQRRFSEEQTRFFVACIFMGLEYLHDNNIIHRDIKPENLVLDSSGYVRITDLGIARTWKPDNANDTSGTPGYMAPEVMCRQPHTFAVDYFALGVLAYEFMLGRRPYLGRSRKEIRDQILAKRVQIKKHEIPDGWSLEAADFINRLIERKPANRLGINGPAEVKNHPWIKNFPWQKLIKKQIDAPFLPANEDNFDQKQQISLEDEQNQEIIQQNALLLKRPSVQSLFNGYNFDGGALQQQKQAQQIQQPQPTNQMSYQPQQFSQQQYQQSQPISANGSIYQVNSQIPQHIPSSNSIANGYQNTGYQNPFSQRNSFCNVSNINQNMSHISQYSNMKESNYNDNSMMSVAKNNNNSVINSSRAYNQNNSNSRAVEKENFVPSRYSYDEVY</sequence>
<dbReference type="eggNOG" id="KOG0598">
    <property type="taxonomic scope" value="Eukaryota"/>
</dbReference>
<keyword evidence="3 6" id="KW-0547">Nucleotide-binding</keyword>
<dbReference type="FunFam" id="3.30.200.20:FF:000654">
    <property type="entry name" value="Uncharacterized protein"/>
    <property type="match status" value="1"/>
</dbReference>
<feature type="compositionally biased region" description="Low complexity" evidence="7">
    <location>
        <begin position="371"/>
        <end position="394"/>
    </location>
</feature>
<dbReference type="InterPro" id="IPR008271">
    <property type="entry name" value="Ser/Thr_kinase_AS"/>
</dbReference>
<dbReference type="EMBL" id="GG662464">
    <property type="protein sequence ID" value="EAS03963.1"/>
    <property type="molecule type" value="Genomic_DNA"/>
</dbReference>
<evidence type="ECO:0000256" key="4">
    <source>
        <dbReference type="ARBA" id="ARBA00022777"/>
    </source>
</evidence>
<keyword evidence="1" id="KW-0723">Serine/threonine-protein kinase</keyword>
<feature type="region of interest" description="Disordered" evidence="7">
    <location>
        <begin position="370"/>
        <end position="406"/>
    </location>
</feature>
<feature type="compositionally biased region" description="Polar residues" evidence="7">
    <location>
        <begin position="188"/>
        <end position="200"/>
    </location>
</feature>
<accession>I7MA96</accession>
<dbReference type="GO" id="GO:0005524">
    <property type="term" value="F:ATP binding"/>
    <property type="evidence" value="ECO:0007669"/>
    <property type="project" value="UniProtKB-UniRule"/>
</dbReference>
<dbReference type="Gene3D" id="1.10.510.10">
    <property type="entry name" value="Transferase(Phosphotransferase) domain 1"/>
    <property type="match status" value="1"/>
</dbReference>
<feature type="compositionally biased region" description="Low complexity" evidence="7">
    <location>
        <begin position="559"/>
        <end position="577"/>
    </location>
</feature>
<feature type="compositionally biased region" description="Low complexity" evidence="7">
    <location>
        <begin position="229"/>
        <end position="257"/>
    </location>
</feature>
<dbReference type="SUPFAM" id="SSF56112">
    <property type="entry name" value="Protein kinase-like (PK-like)"/>
    <property type="match status" value="1"/>
</dbReference>
<evidence type="ECO:0000313" key="10">
    <source>
        <dbReference type="EMBL" id="EAS03963.1"/>
    </source>
</evidence>
<dbReference type="RefSeq" id="XP_001024208.1">
    <property type="nucleotide sequence ID" value="XM_001024208.1"/>
</dbReference>
<dbReference type="PROSITE" id="PS00107">
    <property type="entry name" value="PROTEIN_KINASE_ATP"/>
    <property type="match status" value="1"/>
</dbReference>
<keyword evidence="5 6" id="KW-0067">ATP-binding</keyword>
<dbReference type="PROSITE" id="PS51285">
    <property type="entry name" value="AGC_KINASE_CTER"/>
    <property type="match status" value="1"/>
</dbReference>
<gene>
    <name evidence="10" type="ORF">TTHERM_00457010</name>
</gene>
<keyword evidence="4 10" id="KW-0418">Kinase</keyword>
<dbReference type="KEGG" id="tet:TTHERM_00457010"/>
<feature type="compositionally biased region" description="Low complexity" evidence="7">
    <location>
        <begin position="201"/>
        <end position="220"/>
    </location>
</feature>
<dbReference type="Gene3D" id="3.30.200.20">
    <property type="entry name" value="Phosphorylase Kinase, domain 1"/>
    <property type="match status" value="1"/>
</dbReference>
<feature type="region of interest" description="Disordered" evidence="7">
    <location>
        <begin position="283"/>
        <end position="351"/>
    </location>
</feature>
<dbReference type="PANTHER" id="PTHR24355">
    <property type="entry name" value="G PROTEIN-COUPLED RECEPTOR KINASE/RIBOSOMAL PROTEIN S6 KINASE"/>
    <property type="match status" value="1"/>
</dbReference>
<protein>
    <submittedName>
        <fullName evidence="10">Serine/Threonine kinase domain protein</fullName>
    </submittedName>
</protein>
<evidence type="ECO:0000259" key="9">
    <source>
        <dbReference type="PROSITE" id="PS51285"/>
    </source>
</evidence>
<feature type="binding site" evidence="6">
    <location>
        <position position="726"/>
    </location>
    <ligand>
        <name>ATP</name>
        <dbReference type="ChEBI" id="CHEBI:30616"/>
    </ligand>
</feature>
<dbReference type="GeneID" id="7845305"/>
<feature type="region of interest" description="Disordered" evidence="7">
    <location>
        <begin position="1024"/>
        <end position="1047"/>
    </location>
</feature>
<feature type="compositionally biased region" description="Low complexity" evidence="7">
    <location>
        <begin position="25"/>
        <end position="45"/>
    </location>
</feature>
<feature type="compositionally biased region" description="Low complexity" evidence="7">
    <location>
        <begin position="164"/>
        <end position="173"/>
    </location>
</feature>
<dbReference type="InParanoid" id="I7MA96"/>
<evidence type="ECO:0000256" key="3">
    <source>
        <dbReference type="ARBA" id="ARBA00022741"/>
    </source>
</evidence>
<evidence type="ECO:0000256" key="6">
    <source>
        <dbReference type="PROSITE-ProRule" id="PRU10141"/>
    </source>
</evidence>
<evidence type="ECO:0000313" key="11">
    <source>
        <dbReference type="Proteomes" id="UP000009168"/>
    </source>
</evidence>
<feature type="compositionally biased region" description="Low complexity" evidence="7">
    <location>
        <begin position="539"/>
        <end position="552"/>
    </location>
</feature>
<feature type="compositionally biased region" description="Basic and acidic residues" evidence="7">
    <location>
        <begin position="1"/>
        <end position="15"/>
    </location>
</feature>
<dbReference type="InterPro" id="IPR017441">
    <property type="entry name" value="Protein_kinase_ATP_BS"/>
</dbReference>
<feature type="compositionally biased region" description="Low complexity" evidence="7">
    <location>
        <begin position="283"/>
        <end position="340"/>
    </location>
</feature>
<dbReference type="GO" id="GO:0004674">
    <property type="term" value="F:protein serine/threonine kinase activity"/>
    <property type="evidence" value="ECO:0007669"/>
    <property type="project" value="UniProtKB-KW"/>
</dbReference>
<feature type="region of interest" description="Disordered" evidence="7">
    <location>
        <begin position="160"/>
        <end position="262"/>
    </location>
</feature>
<dbReference type="InterPro" id="IPR000961">
    <property type="entry name" value="AGC-kinase_C"/>
</dbReference>
<feature type="compositionally biased region" description="Low complexity" evidence="7">
    <location>
        <begin position="635"/>
        <end position="663"/>
    </location>
</feature>
<dbReference type="FunFam" id="1.10.510.10:FF:000454">
    <property type="entry name" value="Uncharacterized protein"/>
    <property type="match status" value="1"/>
</dbReference>
<evidence type="ECO:0000259" key="8">
    <source>
        <dbReference type="PROSITE" id="PS50011"/>
    </source>
</evidence>
<dbReference type="InterPro" id="IPR011009">
    <property type="entry name" value="Kinase-like_dom_sf"/>
</dbReference>
<feature type="region of interest" description="Disordered" evidence="7">
    <location>
        <begin position="534"/>
        <end position="664"/>
    </location>
</feature>
<dbReference type="STRING" id="312017.I7MA96"/>
<feature type="region of interest" description="Disordered" evidence="7">
    <location>
        <begin position="1"/>
        <end position="73"/>
    </location>
</feature>